<keyword evidence="1" id="KW-1133">Transmembrane helix</keyword>
<evidence type="ECO:0000313" key="3">
    <source>
        <dbReference type="Proteomes" id="UP000631576"/>
    </source>
</evidence>
<reference evidence="2 3" key="1">
    <citation type="submission" date="2020-08" db="EMBL/GenBank/DDBJ databases">
        <title>Genome public.</title>
        <authorList>
            <person name="Liu C."/>
            <person name="Sun Q."/>
        </authorList>
    </citation>
    <scope>NUCLEOTIDE SEQUENCE [LARGE SCALE GENOMIC DNA]</scope>
    <source>
        <strain evidence="2 3">NSJ-13</strain>
    </source>
</reference>
<evidence type="ECO:0000256" key="1">
    <source>
        <dbReference type="SAM" id="Phobius"/>
    </source>
</evidence>
<name>A0ABR7G7T8_9FIRM</name>
<accession>A0ABR7G7T8</accession>
<dbReference type="EMBL" id="JACOPE010000001">
    <property type="protein sequence ID" value="MBC5682836.1"/>
    <property type="molecule type" value="Genomic_DNA"/>
</dbReference>
<organism evidence="2 3">
    <name type="scientific">Ruminococcus hominis</name>
    <dbReference type="NCBI Taxonomy" id="2763065"/>
    <lineage>
        <taxon>Bacteria</taxon>
        <taxon>Bacillati</taxon>
        <taxon>Bacillota</taxon>
        <taxon>Clostridia</taxon>
        <taxon>Eubacteriales</taxon>
        <taxon>Oscillospiraceae</taxon>
        <taxon>Ruminococcus</taxon>
    </lineage>
</organism>
<dbReference type="Proteomes" id="UP000631576">
    <property type="component" value="Unassembled WGS sequence"/>
</dbReference>
<dbReference type="RefSeq" id="WP_117991222.1">
    <property type="nucleotide sequence ID" value="NZ_JACOPE010000001.1"/>
</dbReference>
<proteinExistence type="predicted"/>
<comment type="caution">
    <text evidence="2">The sequence shown here is derived from an EMBL/GenBank/DDBJ whole genome shotgun (WGS) entry which is preliminary data.</text>
</comment>
<feature type="transmembrane region" description="Helical" evidence="1">
    <location>
        <begin position="12"/>
        <end position="31"/>
    </location>
</feature>
<keyword evidence="1" id="KW-0472">Membrane</keyword>
<feature type="transmembrane region" description="Helical" evidence="1">
    <location>
        <begin position="37"/>
        <end position="57"/>
    </location>
</feature>
<gene>
    <name evidence="2" type="ORF">H8S40_04505</name>
</gene>
<protein>
    <submittedName>
        <fullName evidence="2">Uncharacterized protein</fullName>
    </submittedName>
</protein>
<evidence type="ECO:0000313" key="2">
    <source>
        <dbReference type="EMBL" id="MBC5682836.1"/>
    </source>
</evidence>
<keyword evidence="1" id="KW-0812">Transmembrane</keyword>
<keyword evidence="3" id="KW-1185">Reference proteome</keyword>
<sequence length="279" mass="33250">MNQNMNLNMKRLKKIPWTLIFCVVGIVFSIICRDNLGMGIILTILATLLAALVEWYIKYEKDKTFYNNEFLKLEHRLEEISNQISYTNQITTVKHPYFKRVIDEKMKKFLSDNQELLSGIHVTNPHADDTFGIEGISYTKEFGSIKAVSSIPDYWEDDFTKEYLKVQSELIDQKHVTIQRIFIFEKKDWKKKEQHMKEQVNCGIQVFYIDKDSEYFNPQWMQEDFLIQDNELLVDIAGRTHKFSKNDSVEERITMNKNEVQQKLQRFDRLLERATEYKC</sequence>